<name>A0ABT9EEE2_9PROT</name>
<evidence type="ECO:0000256" key="3">
    <source>
        <dbReference type="ARBA" id="ARBA00023172"/>
    </source>
</evidence>
<dbReference type="Pfam" id="PF13610">
    <property type="entry name" value="DDE_Tnp_IS240"/>
    <property type="match status" value="1"/>
</dbReference>
<keyword evidence="2" id="KW-0238">DNA-binding</keyword>
<keyword evidence="3" id="KW-0233">DNA recombination</keyword>
<evidence type="ECO:0000256" key="1">
    <source>
        <dbReference type="ARBA" id="ARBA00022578"/>
    </source>
</evidence>
<evidence type="ECO:0000313" key="5">
    <source>
        <dbReference type="EMBL" id="MDO9714595.1"/>
    </source>
</evidence>
<dbReference type="PANTHER" id="PTHR35528">
    <property type="entry name" value="BLL1675 PROTEIN"/>
    <property type="match status" value="1"/>
</dbReference>
<accession>A0ABT9EEE2</accession>
<evidence type="ECO:0000256" key="2">
    <source>
        <dbReference type="ARBA" id="ARBA00023125"/>
    </source>
</evidence>
<dbReference type="InterPro" id="IPR012337">
    <property type="entry name" value="RNaseH-like_sf"/>
</dbReference>
<dbReference type="InterPro" id="IPR047930">
    <property type="entry name" value="Transpos_IS6"/>
</dbReference>
<dbReference type="NCBIfam" id="NF033587">
    <property type="entry name" value="transpos_IS6"/>
    <property type="match status" value="1"/>
</dbReference>
<dbReference type="InterPro" id="IPR032874">
    <property type="entry name" value="DDE_dom"/>
</dbReference>
<evidence type="ECO:0000259" key="4">
    <source>
        <dbReference type="PROSITE" id="PS50994"/>
    </source>
</evidence>
<sequence length="245" mass="28626">MAKRQQASSVRPDQSFKGRQFTAEVILWAVRWYLMFPISYRDIELMLADRGVNVDHTTVFRWIQVYAPEIEKRIRPHLRSSNGSWRVDETYVKVKGRWTYLYRAVDSRGQTIDFLLSAKRDAEAAKRFFRKALGQPHTVNPRTITVDKNPAYPCAVEPLKEDGELWRRSRLRQVKYLNNIVEQDHRRVKRLIRPGLGFGSFHTARRTLAGYEVMAMVRKGQVRRIGGRDMRAQASFIAELFQVAA</sequence>
<dbReference type="PANTHER" id="PTHR35528:SF3">
    <property type="entry name" value="BLL1675 PROTEIN"/>
    <property type="match status" value="1"/>
</dbReference>
<protein>
    <submittedName>
        <fullName evidence="5">IS6 family transposase</fullName>
    </submittedName>
</protein>
<gene>
    <name evidence="5" type="ORF">Q7A36_40345</name>
</gene>
<organism evidence="5 6">
    <name type="scientific">Paracraurococcus lichenis</name>
    <dbReference type="NCBI Taxonomy" id="3064888"/>
    <lineage>
        <taxon>Bacteria</taxon>
        <taxon>Pseudomonadati</taxon>
        <taxon>Pseudomonadota</taxon>
        <taxon>Alphaproteobacteria</taxon>
        <taxon>Acetobacterales</taxon>
        <taxon>Roseomonadaceae</taxon>
        <taxon>Paracraurococcus</taxon>
    </lineage>
</organism>
<dbReference type="PROSITE" id="PS50994">
    <property type="entry name" value="INTEGRASE"/>
    <property type="match status" value="1"/>
</dbReference>
<reference evidence="5 6" key="1">
    <citation type="submission" date="2023-08" db="EMBL/GenBank/DDBJ databases">
        <title>The draft genome sequence of Paracraurococcus sp. LOR1-02.</title>
        <authorList>
            <person name="Kingkaew E."/>
            <person name="Tanasupawat S."/>
        </authorList>
    </citation>
    <scope>NUCLEOTIDE SEQUENCE [LARGE SCALE GENOMIC DNA]</scope>
    <source>
        <strain evidence="5 6">LOR1-02</strain>
    </source>
</reference>
<dbReference type="SUPFAM" id="SSF53098">
    <property type="entry name" value="Ribonuclease H-like"/>
    <property type="match status" value="1"/>
</dbReference>
<comment type="caution">
    <text evidence="5">The sequence shown here is derived from an EMBL/GenBank/DDBJ whole genome shotgun (WGS) entry which is preliminary data.</text>
</comment>
<keyword evidence="1" id="KW-0815">Transposition</keyword>
<dbReference type="InterPro" id="IPR001584">
    <property type="entry name" value="Integrase_cat-core"/>
</dbReference>
<evidence type="ECO:0000313" key="6">
    <source>
        <dbReference type="Proteomes" id="UP001243009"/>
    </source>
</evidence>
<feature type="non-terminal residue" evidence="5">
    <location>
        <position position="245"/>
    </location>
</feature>
<dbReference type="InterPro" id="IPR052183">
    <property type="entry name" value="IS_Transposase"/>
</dbReference>
<feature type="domain" description="Integrase catalytic" evidence="4">
    <location>
        <begin position="72"/>
        <end position="193"/>
    </location>
</feature>
<dbReference type="Proteomes" id="UP001243009">
    <property type="component" value="Unassembled WGS sequence"/>
</dbReference>
<dbReference type="EMBL" id="JAUTWS010000379">
    <property type="protein sequence ID" value="MDO9714595.1"/>
    <property type="molecule type" value="Genomic_DNA"/>
</dbReference>
<keyword evidence="6" id="KW-1185">Reference proteome</keyword>
<proteinExistence type="predicted"/>